<feature type="compositionally biased region" description="Low complexity" evidence="6">
    <location>
        <begin position="262"/>
        <end position="274"/>
    </location>
</feature>
<evidence type="ECO:0000256" key="2">
    <source>
        <dbReference type="ARBA" id="ARBA00022490"/>
    </source>
</evidence>
<organism evidence="7 8">
    <name type="scientific">Volvox africanus</name>
    <dbReference type="NCBI Taxonomy" id="51714"/>
    <lineage>
        <taxon>Eukaryota</taxon>
        <taxon>Viridiplantae</taxon>
        <taxon>Chlorophyta</taxon>
        <taxon>core chlorophytes</taxon>
        <taxon>Chlorophyceae</taxon>
        <taxon>CS clade</taxon>
        <taxon>Chlamydomonadales</taxon>
        <taxon>Volvocaceae</taxon>
        <taxon>Volvox</taxon>
    </lineage>
</organism>
<dbReference type="PANTHER" id="PTHR18905">
    <property type="entry name" value="NINEIN"/>
    <property type="match status" value="1"/>
</dbReference>
<feature type="compositionally biased region" description="Basic and acidic residues" evidence="6">
    <location>
        <begin position="598"/>
        <end position="609"/>
    </location>
</feature>
<evidence type="ECO:0000256" key="4">
    <source>
        <dbReference type="ARBA" id="ARBA00023212"/>
    </source>
</evidence>
<feature type="coiled-coil region" evidence="5">
    <location>
        <begin position="1240"/>
        <end position="1270"/>
    </location>
</feature>
<evidence type="ECO:0000256" key="5">
    <source>
        <dbReference type="SAM" id="Coils"/>
    </source>
</evidence>
<dbReference type="Proteomes" id="UP000747399">
    <property type="component" value="Unassembled WGS sequence"/>
</dbReference>
<keyword evidence="3" id="KW-0597">Phosphoprotein</keyword>
<protein>
    <submittedName>
        <fullName evidence="7">Uncharacterized protein</fullName>
    </submittedName>
</protein>
<reference evidence="7" key="1">
    <citation type="journal article" date="2021" name="Proc. Natl. Acad. Sci. U.S.A.">
        <title>Three genomes in the algal genus Volvox reveal the fate of a haploid sex-determining region after a transition to homothallism.</title>
        <authorList>
            <person name="Yamamoto K."/>
            <person name="Hamaji T."/>
            <person name="Kawai-Toyooka H."/>
            <person name="Matsuzaki R."/>
            <person name="Takahashi F."/>
            <person name="Nishimura Y."/>
            <person name="Kawachi M."/>
            <person name="Noguchi H."/>
            <person name="Minakuchi Y."/>
            <person name="Umen J.G."/>
            <person name="Toyoda A."/>
            <person name="Nozaki H."/>
        </authorList>
    </citation>
    <scope>NUCLEOTIDE SEQUENCE</scope>
    <source>
        <strain evidence="7">NIES-3780</strain>
    </source>
</reference>
<comment type="subcellular location">
    <subcellularLocation>
        <location evidence="1">Cytoplasm</location>
        <location evidence="1">Cytoskeleton</location>
        <location evidence="1">Microtubule organizing center</location>
        <location evidence="1">Centrosome</location>
    </subcellularLocation>
</comment>
<keyword evidence="2" id="KW-0963">Cytoplasm</keyword>
<name>A0A8J4AXS3_9CHLO</name>
<feature type="compositionally biased region" description="Low complexity" evidence="6">
    <location>
        <begin position="573"/>
        <end position="591"/>
    </location>
</feature>
<evidence type="ECO:0000313" key="8">
    <source>
        <dbReference type="Proteomes" id="UP000747399"/>
    </source>
</evidence>
<dbReference type="EMBL" id="BNCO01000008">
    <property type="protein sequence ID" value="GIL50037.1"/>
    <property type="molecule type" value="Genomic_DNA"/>
</dbReference>
<keyword evidence="8" id="KW-1185">Reference proteome</keyword>
<feature type="compositionally biased region" description="Polar residues" evidence="6">
    <location>
        <begin position="844"/>
        <end position="860"/>
    </location>
</feature>
<dbReference type="GO" id="GO:0072393">
    <property type="term" value="P:microtubule anchoring at microtubule organizing center"/>
    <property type="evidence" value="ECO:0007669"/>
    <property type="project" value="TreeGrafter"/>
</dbReference>
<dbReference type="PANTHER" id="PTHR18905:SF13">
    <property type="entry name" value="NON-CENTROSOMAL MICROTUBULE ARRAY"/>
    <property type="match status" value="1"/>
</dbReference>
<accession>A0A8J4AXS3</accession>
<feature type="compositionally biased region" description="Gly residues" evidence="6">
    <location>
        <begin position="671"/>
        <end position="682"/>
    </location>
</feature>
<comment type="caution">
    <text evidence="7">The sequence shown here is derived from an EMBL/GenBank/DDBJ whole genome shotgun (WGS) entry which is preliminary data.</text>
</comment>
<feature type="region of interest" description="Disordered" evidence="6">
    <location>
        <begin position="2158"/>
        <end position="2200"/>
    </location>
</feature>
<feature type="compositionally biased region" description="Polar residues" evidence="6">
    <location>
        <begin position="215"/>
        <end position="225"/>
    </location>
</feature>
<evidence type="ECO:0000256" key="3">
    <source>
        <dbReference type="ARBA" id="ARBA00022553"/>
    </source>
</evidence>
<keyword evidence="4" id="KW-0206">Cytoskeleton</keyword>
<feature type="coiled-coil region" evidence="5">
    <location>
        <begin position="1321"/>
        <end position="1352"/>
    </location>
</feature>
<dbReference type="GO" id="GO:0005815">
    <property type="term" value="C:microtubule organizing center"/>
    <property type="evidence" value="ECO:0007669"/>
    <property type="project" value="UniProtKB-ARBA"/>
</dbReference>
<feature type="compositionally biased region" description="Low complexity" evidence="6">
    <location>
        <begin position="683"/>
        <end position="693"/>
    </location>
</feature>
<evidence type="ECO:0000256" key="6">
    <source>
        <dbReference type="SAM" id="MobiDB-lite"/>
    </source>
</evidence>
<feature type="compositionally biased region" description="Gly residues" evidence="6">
    <location>
        <begin position="2183"/>
        <end position="2193"/>
    </location>
</feature>
<sequence>MSGLSSLRGIPPPGARRSVPDSGGEPLSSLADAPSLSGNKPKPTFHDDDDDFSGLGPPTFSKPGRARSSPSVKSSVRKSTPNPQTARFDDDDDYPKVTAKKGVHFAKSTSEKRGIKGPFGDDDDDDFPKARKSSTFKNPFSDDDDKPSGRLGGGVSASTSSAVKPSASNPAFKWDDDSPPRGSSGLAKSGTAGKSLWDDDDDPILKKLDDPFSRPTASGVRSSVSKPIGKSPDDIFGMMKDDPPPVSADLGLDLFGSTASKPAAGPRAGRRAAGSVQQSMTDLSPEISREPTPEPARPAMSPEPSSTARPGFEASGGLERSRSTPRGSSIGDEFGEAPARSAASAIGGPRARGNETGPSVTTLMGAEASSTSPPSRVTRPSGGVGGGMELDVDDLPGIGSPAILSKNPSTASVQGAATAAAAAPAAGRRVSPAAAAAKSPLKNDDSWEMDDNLLPDESNNPPPKSPPMAAASSGYTPSAAEAPGKSRLQHTTFGGQKKEDEPQDDDESAAGSSYMPSFGRRQSAGSGLFGGGLGVNPTAASVDSSGMMGSALNPGGPGAPRPRRQMGASTDATPTGSLTGSGFGSAAAAKPGAPPVKKTKDEEERERVAKAMAEAAARRQQRLAAGPIRLPGQDPPAPTAPLSPVGGAASNRGTDSGLVPTPTSPSPVRPGAGGKPGIGGFGKKTPGLGFSSDSSDDDVPQPDKAISPPLPTMTARKAAAGAAGHQPTRATTTGPLARDAAAFDSRVASSVPEMGAAAAAAALGTVPGPGPGSIMQSSAPAPPLLQEPSYPHSVGSQPSGPSIGPVPSQTALPERSGTSSASQPSAVGSYTVTGASPLPGVTALSPQPSQMQGGVSQAAMQQPAGLPPGVTSMAPQAAMQQPGMVSMQQQQQQQQRGLPPGITDLQHQHQQMLPPGVTVLQQPANLPPGVTQMLNPQQGQPRSPGGGLQKMVPVEVTSPGALQGQRQASMHHLQHGGMSTAFAVPPDSGTAVAVTRVMPPQSPQPPSPHQQQFSHPHPHPSPPGHHVAPSLAIPGSEGHSPGEPTLGTARLSLEPIKDALVKSLQDELEKVSKQVSEVKATYDKQLAEVRSEYERQLADTRGTHQKQLLDVRALAERQVEEARAHHRKQMEDMHAHHERQLDEVRRRLERQTEESRVVQERVLVEARAQRDKVLEDARLAQTKALEDARGQQQRALEDTRALHERVLADTQAVHIKQVVELKNLYESELRRAAHDVGRAVDDTRRVAEEARRQEAEARRSKEEAGMLRDRILGLEAELRARDAVIRESESRLVQLDTRNKTELAETQANAIKEAALMKLEMEDAKAALGRVRQQYEEAAMAHAQEIARYRGELDAQRIMADEELQRARLAAAEQIAAAEARGRRAGMLDKEIAEATIRQQMAAIAEEKEVVARHRLSAELLAQLTEKVRAVAVSSLEREERALSALERDVADREGRLAAREKLLGEREGRVALRERDVDMLRADLQNLMVTLETSAVHDREDLKREQLRLTREAARIEAATSSLQAEREDLRMQIAMEKRLLEEGREARRREREELLTEVTAERRRLATEYADTQRQLDAARTELLAVRSRLVDLESRCSGAAAQAVEEEKRLEALRLEAAQTRKALETEAAQTRNALEAEAAQTRQALQAEVIQTRESLQAEVVQARDTVFTEVKQTRESLQAEVARRREELQAEASEAREVLEESKEAVMLKKASVDIEARELLEYAAKLRTQSDELAARAAEAEARNNQIHAAMEALTRNQAEMQTAQDQLEEQRVALEALKKTLDKDRMALKEERRALAEERLAASRSADVARTEQLRLTESVRAYVQQGIPIPFAMDGSTGHLKPVPPSAPPMHRGTASSPDRHRSSRRRGPRPPGRSRNALKHLLDRLGMDAAMAAMDSPGRGLDVIGAVGGGGGASSYVRAQNEFLEKMRQSAPAGADPVSPGNAPPYRLAAGPTSVAPKLNSPIRGAGRGVNTTTTVTSPIPAGLNPALLPPSLAAVHARSAAATPVKHISALPLSGAAPTTAAVIAAAGTASALQLESDLPAATRLPSFSAGLAGSPPFAAAASIDHEAGIGAASPYFPRSGSAAAAAGLDESSAGGGTAVIQQLLDTIQMALKKSSRVSVSKASDLSTLEAVERALQATGFANAANTATGSPAAQLERRGTANVRNLNPQRRQGGGSYPGPRGGDMSTRDVAVSHVGGGSGTTVPRLNLVKADGISMGLESEVPYSPLRDVLQTEAQVSSIASLEPLSASNASLDDVLIPRMETDSPDLSGPLGRGLDQLAEQLSGSTIFDTDAITPANTLMSRTVVGTSLGSEDTFGLMSRGRVSAVAARQQQLGELAAMSEMLAARLEALGLGQSTGSAVGGRLEPGDVADSQASGSVRTGGVDAASLMSSVNFSPRVNAPVGAGGFVAAAAAAAAAASAAAASGGGAAVSRQTSLRLSPSMAAAPGSRALMWAGAAEGLARSLTGTRTGGGGGGGGGGVTAAVPGAGVGLMGMGGGLSSTTRSAADTPLLGSANAEALAGLTLPQQQSSVITVGQSALEDDGQEQDDNGAAELEAADPHAGDEGALSTIASVDTISDDDDGGASLLP</sequence>
<feature type="region of interest" description="Disordered" evidence="6">
    <location>
        <begin position="997"/>
        <end position="1048"/>
    </location>
</feature>
<feature type="region of interest" description="Disordered" evidence="6">
    <location>
        <begin position="763"/>
        <end position="900"/>
    </location>
</feature>
<feature type="compositionally biased region" description="Low complexity" evidence="6">
    <location>
        <begin position="67"/>
        <end position="81"/>
    </location>
</feature>
<feature type="coiled-coil region" evidence="5">
    <location>
        <begin position="1500"/>
        <end position="1805"/>
    </location>
</feature>
<keyword evidence="5" id="KW-0175">Coiled coil</keyword>
<evidence type="ECO:0000256" key="1">
    <source>
        <dbReference type="ARBA" id="ARBA00004300"/>
    </source>
</evidence>
<feature type="compositionally biased region" description="Low complexity" evidence="6">
    <location>
        <begin position="410"/>
        <end position="437"/>
    </location>
</feature>
<feature type="coiled-coil region" evidence="5">
    <location>
        <begin position="1127"/>
        <end position="1161"/>
    </location>
</feature>
<feature type="compositionally biased region" description="Polar residues" evidence="6">
    <location>
        <begin position="807"/>
        <end position="834"/>
    </location>
</feature>
<proteinExistence type="predicted"/>
<gene>
    <name evidence="7" type="ORF">Vafri_6355</name>
</gene>
<feature type="compositionally biased region" description="Low complexity" evidence="6">
    <location>
        <begin position="26"/>
        <end position="37"/>
    </location>
</feature>
<feature type="region of interest" description="Disordered" evidence="6">
    <location>
        <begin position="1840"/>
        <end position="1886"/>
    </location>
</feature>
<evidence type="ECO:0000313" key="7">
    <source>
        <dbReference type="EMBL" id="GIL50037.1"/>
    </source>
</evidence>
<feature type="region of interest" description="Disordered" evidence="6">
    <location>
        <begin position="1"/>
        <end position="737"/>
    </location>
</feature>
<feature type="compositionally biased region" description="Basic and acidic residues" evidence="6">
    <location>
        <begin position="203"/>
        <end position="212"/>
    </location>
</feature>
<feature type="compositionally biased region" description="Low complexity" evidence="6">
    <location>
        <begin position="369"/>
        <end position="381"/>
    </location>
</feature>
<feature type="coiled-coil region" evidence="5">
    <location>
        <begin position="1061"/>
        <end position="1088"/>
    </location>
</feature>